<feature type="domain" description="THIF-type NAD/FAD binding fold" evidence="7">
    <location>
        <begin position="2"/>
        <end position="292"/>
    </location>
</feature>
<dbReference type="InterPro" id="IPR000011">
    <property type="entry name" value="UBQ/SUMO-activ_enz_E1-like"/>
</dbReference>
<keyword evidence="4" id="KW-0833">Ubl conjugation pathway</keyword>
<feature type="non-terminal residue" evidence="8">
    <location>
        <position position="1"/>
    </location>
</feature>
<organism evidence="8 9">
    <name type="scientific">Blyttiomyces helicus</name>
    <dbReference type="NCBI Taxonomy" id="388810"/>
    <lineage>
        <taxon>Eukaryota</taxon>
        <taxon>Fungi</taxon>
        <taxon>Fungi incertae sedis</taxon>
        <taxon>Chytridiomycota</taxon>
        <taxon>Chytridiomycota incertae sedis</taxon>
        <taxon>Chytridiomycetes</taxon>
        <taxon>Chytridiomycetes incertae sedis</taxon>
        <taxon>Blyttiomyces</taxon>
    </lineage>
</organism>
<comment type="similarity">
    <text evidence="3">Belongs to the ubiquitin-activating E1 family.</text>
</comment>
<proteinExistence type="inferred from homology"/>
<evidence type="ECO:0000256" key="2">
    <source>
        <dbReference type="ARBA" id="ARBA00004718"/>
    </source>
</evidence>
<dbReference type="SUPFAM" id="SSF69572">
    <property type="entry name" value="Activating enzymes of the ubiquitin-like proteins"/>
    <property type="match status" value="1"/>
</dbReference>
<comment type="subcellular location">
    <subcellularLocation>
        <location evidence="1">Nucleus</location>
    </subcellularLocation>
</comment>
<evidence type="ECO:0000313" key="9">
    <source>
        <dbReference type="Proteomes" id="UP000269721"/>
    </source>
</evidence>
<evidence type="ECO:0000256" key="5">
    <source>
        <dbReference type="ARBA" id="ARBA00023242"/>
    </source>
</evidence>
<gene>
    <name evidence="8" type="ORF">BDK51DRAFT_23854</name>
</gene>
<dbReference type="GO" id="GO:0005737">
    <property type="term" value="C:cytoplasm"/>
    <property type="evidence" value="ECO:0007669"/>
    <property type="project" value="TreeGrafter"/>
</dbReference>
<name>A0A4P9VX36_9FUNG</name>
<dbReference type="Gene3D" id="3.40.50.720">
    <property type="entry name" value="NAD(P)-binding Rossmann-like Domain"/>
    <property type="match status" value="1"/>
</dbReference>
<sequence>RMRNAKILVAGANGLSNELCKNIVLAGVGAVTLVDAGKVEGKDLGSQFFLREEDVGKSRAEASAHRIHELNPRVDVKALAKDIRVEEDEFFRTFDIVCVSGCDRDAIIRINTICQKHGIKFWAAGVAGFLGYLFCDLGDEYKFVREFKTKDATTTTECSLSFSRFADALEAKWGAATLDRRRTKALRMEVHPVFFSFRLLWEFWSKQGRLPLPNNAEDVDLLVSFKEASLTSAEMDPSYLPDDSVRHLAQTATAELSPVCAVLGGFLAQEVLKVLSGKGEPFRNFFCYDGNSAVGKVFQIPLVASKGKEKEEETVSIED</sequence>
<evidence type="ECO:0000256" key="6">
    <source>
        <dbReference type="ARBA" id="ARBA00044354"/>
    </source>
</evidence>
<dbReference type="InterPro" id="IPR000594">
    <property type="entry name" value="ThiF_NAD_FAD-bd"/>
</dbReference>
<evidence type="ECO:0000256" key="1">
    <source>
        <dbReference type="ARBA" id="ARBA00004123"/>
    </source>
</evidence>
<keyword evidence="5" id="KW-0539">Nucleus</keyword>
<dbReference type="GO" id="GO:0019948">
    <property type="term" value="F:SUMO activating enzyme activity"/>
    <property type="evidence" value="ECO:0007669"/>
    <property type="project" value="TreeGrafter"/>
</dbReference>
<evidence type="ECO:0000259" key="7">
    <source>
        <dbReference type="Pfam" id="PF00899"/>
    </source>
</evidence>
<dbReference type="InterPro" id="IPR045886">
    <property type="entry name" value="ThiF/MoeB/HesA"/>
</dbReference>
<accession>A0A4P9VX36</accession>
<dbReference type="GO" id="GO:0016925">
    <property type="term" value="P:protein sumoylation"/>
    <property type="evidence" value="ECO:0007669"/>
    <property type="project" value="TreeGrafter"/>
</dbReference>
<dbReference type="AlphaFoldDB" id="A0A4P9VX36"/>
<dbReference type="Proteomes" id="UP000269721">
    <property type="component" value="Unassembled WGS sequence"/>
</dbReference>
<protein>
    <recommendedName>
        <fullName evidence="6">Ubiquitin-like 1-activating enzyme E1A</fullName>
    </recommendedName>
</protein>
<evidence type="ECO:0000256" key="3">
    <source>
        <dbReference type="ARBA" id="ARBA00005673"/>
    </source>
</evidence>
<dbReference type="InterPro" id="IPR035985">
    <property type="entry name" value="Ubiquitin-activating_enz"/>
</dbReference>
<dbReference type="OrthoDB" id="1708823at2759"/>
<dbReference type="PANTHER" id="PTHR10953">
    <property type="entry name" value="UBIQUITIN-ACTIVATING ENZYME E1"/>
    <property type="match status" value="1"/>
</dbReference>
<evidence type="ECO:0000313" key="8">
    <source>
        <dbReference type="EMBL" id="RKO82838.1"/>
    </source>
</evidence>
<reference evidence="9" key="1">
    <citation type="journal article" date="2018" name="Nat. Microbiol.">
        <title>Leveraging single-cell genomics to expand the fungal tree of life.</title>
        <authorList>
            <person name="Ahrendt S.R."/>
            <person name="Quandt C.A."/>
            <person name="Ciobanu D."/>
            <person name="Clum A."/>
            <person name="Salamov A."/>
            <person name="Andreopoulos B."/>
            <person name="Cheng J.F."/>
            <person name="Woyke T."/>
            <person name="Pelin A."/>
            <person name="Henrissat B."/>
            <person name="Reynolds N.K."/>
            <person name="Benny G.L."/>
            <person name="Smith M.E."/>
            <person name="James T.Y."/>
            <person name="Grigoriev I.V."/>
        </authorList>
    </citation>
    <scope>NUCLEOTIDE SEQUENCE [LARGE SCALE GENOMIC DNA]</scope>
</reference>
<dbReference type="PANTHER" id="PTHR10953:SF162">
    <property type="entry name" value="SUMO-ACTIVATING ENZYME SUBUNIT 1"/>
    <property type="match status" value="1"/>
</dbReference>
<dbReference type="Pfam" id="PF00899">
    <property type="entry name" value="ThiF"/>
    <property type="match status" value="1"/>
</dbReference>
<dbReference type="EMBL" id="ML002024">
    <property type="protein sequence ID" value="RKO82838.1"/>
    <property type="molecule type" value="Genomic_DNA"/>
</dbReference>
<dbReference type="GO" id="GO:0031510">
    <property type="term" value="C:SUMO activating enzyme complex"/>
    <property type="evidence" value="ECO:0007669"/>
    <property type="project" value="TreeGrafter"/>
</dbReference>
<evidence type="ECO:0000256" key="4">
    <source>
        <dbReference type="ARBA" id="ARBA00022786"/>
    </source>
</evidence>
<dbReference type="PRINTS" id="PR01849">
    <property type="entry name" value="UBIQUITINACT"/>
</dbReference>
<keyword evidence="9" id="KW-1185">Reference proteome</keyword>
<comment type="pathway">
    <text evidence="2">Protein modification; protein sumoylation.</text>
</comment>